<feature type="transmembrane region" description="Helical" evidence="1">
    <location>
        <begin position="439"/>
        <end position="465"/>
    </location>
</feature>
<feature type="transmembrane region" description="Helical" evidence="1">
    <location>
        <begin position="323"/>
        <end position="343"/>
    </location>
</feature>
<evidence type="ECO:0000313" key="2">
    <source>
        <dbReference type="EMBL" id="GCD96934.1"/>
    </source>
</evidence>
<feature type="transmembrane region" description="Helical" evidence="1">
    <location>
        <begin position="56"/>
        <end position="74"/>
    </location>
</feature>
<sequence>MVGVLIRMKLTIMRRGMTDSRASWMLVGAFAGLCPASCTIWLATREAGHPGALVDLLALVLAMWTFGWMLGPVWSGEPVLGPESFALVPLRRRVLALGLLGAALVGIPTGVALIAFGALVVFAARLGVAPVMVAVPVVVLQVLFVVVLSQLTGRALRAVSGSRLGAAVAGLCTAAMLVASQSGWIVFVALDEVLVSGLSPRVSWVIRALPSGWGLAAIDAAGRADWGVVAVDLAGLCVLIVVLFTLWSRSLGPRRRARSGAVRGSRPAMRPGFRGDEATAAVVSREWRAWWRDPLRVQTLVAAPAFAIMSCALPLAFDSTALLPFAGALTAVMGAVTSANPYGQDGTALWLTLLVPGAARRDVRGRALAWMALFGPSSIVLMLGGGVLNDRAGVWPWAVAATLGALAGGVGLMLLVGVEQLVPGPDPRRRKSSPLDHGNVTGQAFVVLIGIGAVTCPGFGVMWVGERVGSASTVGVGAVLCVLVACLSALYCGRRARRTLIARGPELLHLMRTGSNSDTSRAGATSPVGERVGQRHPMVWMCAVLGLIACVPQALVPTIMKINGTIAPVWFLALHLPNNWQWLVIGFMYGLGIMLLGLSGILYRGRLRSF</sequence>
<dbReference type="EMBL" id="BIFH01000022">
    <property type="protein sequence ID" value="GCD96934.1"/>
    <property type="molecule type" value="Genomic_DNA"/>
</dbReference>
<organism evidence="2 3">
    <name type="scientific">Embleya hyalina</name>
    <dbReference type="NCBI Taxonomy" id="516124"/>
    <lineage>
        <taxon>Bacteria</taxon>
        <taxon>Bacillati</taxon>
        <taxon>Actinomycetota</taxon>
        <taxon>Actinomycetes</taxon>
        <taxon>Kitasatosporales</taxon>
        <taxon>Streptomycetaceae</taxon>
        <taxon>Embleya</taxon>
    </lineage>
</organism>
<keyword evidence="1" id="KW-1133">Transmembrane helix</keyword>
<proteinExistence type="predicted"/>
<reference evidence="2 3" key="1">
    <citation type="submission" date="2018-12" db="EMBL/GenBank/DDBJ databases">
        <title>Draft genome sequence of Embleya hyalina NBRC 13850T.</title>
        <authorList>
            <person name="Komaki H."/>
            <person name="Hosoyama A."/>
            <person name="Kimura A."/>
            <person name="Ichikawa N."/>
            <person name="Tamura T."/>
        </authorList>
    </citation>
    <scope>NUCLEOTIDE SEQUENCE [LARGE SCALE GENOMIC DNA]</scope>
    <source>
        <strain evidence="2 3">NBRC 13850</strain>
    </source>
</reference>
<dbReference type="Proteomes" id="UP000286931">
    <property type="component" value="Unassembled WGS sequence"/>
</dbReference>
<keyword evidence="1" id="KW-0812">Transmembrane</keyword>
<feature type="transmembrane region" description="Helical" evidence="1">
    <location>
        <begin position="128"/>
        <end position="152"/>
    </location>
</feature>
<dbReference type="AlphaFoldDB" id="A0A401YQP0"/>
<feature type="transmembrane region" description="Helical" evidence="1">
    <location>
        <begin position="94"/>
        <end position="122"/>
    </location>
</feature>
<evidence type="ECO:0000313" key="3">
    <source>
        <dbReference type="Proteomes" id="UP000286931"/>
    </source>
</evidence>
<comment type="caution">
    <text evidence="2">The sequence shown here is derived from an EMBL/GenBank/DDBJ whole genome shotgun (WGS) entry which is preliminary data.</text>
</comment>
<name>A0A401YQP0_9ACTN</name>
<feature type="transmembrane region" description="Helical" evidence="1">
    <location>
        <begin position="295"/>
        <end position="317"/>
    </location>
</feature>
<evidence type="ECO:0000256" key="1">
    <source>
        <dbReference type="SAM" id="Phobius"/>
    </source>
</evidence>
<feature type="transmembrane region" description="Helical" evidence="1">
    <location>
        <begin position="538"/>
        <end position="560"/>
    </location>
</feature>
<feature type="transmembrane region" description="Helical" evidence="1">
    <location>
        <begin position="471"/>
        <end position="493"/>
    </location>
</feature>
<accession>A0A401YQP0</accession>
<feature type="transmembrane region" description="Helical" evidence="1">
    <location>
        <begin position="394"/>
        <end position="418"/>
    </location>
</feature>
<keyword evidence="1" id="KW-0472">Membrane</keyword>
<feature type="transmembrane region" description="Helical" evidence="1">
    <location>
        <begin position="367"/>
        <end position="388"/>
    </location>
</feature>
<feature type="transmembrane region" description="Helical" evidence="1">
    <location>
        <begin position="164"/>
        <end position="190"/>
    </location>
</feature>
<feature type="transmembrane region" description="Helical" evidence="1">
    <location>
        <begin position="21"/>
        <end position="44"/>
    </location>
</feature>
<keyword evidence="3" id="KW-1185">Reference proteome</keyword>
<gene>
    <name evidence="2" type="ORF">EHYA_04621</name>
</gene>
<feature type="transmembrane region" description="Helical" evidence="1">
    <location>
        <begin position="226"/>
        <end position="248"/>
    </location>
</feature>
<feature type="transmembrane region" description="Helical" evidence="1">
    <location>
        <begin position="580"/>
        <end position="603"/>
    </location>
</feature>
<protein>
    <submittedName>
        <fullName evidence="2">Transporter</fullName>
    </submittedName>
</protein>